<reference evidence="1" key="2">
    <citation type="submission" date="2021-09" db="EMBL/GenBank/DDBJ databases">
        <authorList>
            <person name="Gilroy R."/>
        </authorList>
    </citation>
    <scope>NUCLEOTIDE SEQUENCE</scope>
    <source>
        <strain evidence="1">ChiGjej5B5-22894</strain>
    </source>
</reference>
<reference evidence="1" key="1">
    <citation type="journal article" date="2021" name="PeerJ">
        <title>Extensive microbial diversity within the chicken gut microbiome revealed by metagenomics and culture.</title>
        <authorList>
            <person name="Gilroy R."/>
            <person name="Ravi A."/>
            <person name="Getino M."/>
            <person name="Pursley I."/>
            <person name="Horton D.L."/>
            <person name="Alikhan N.F."/>
            <person name="Baker D."/>
            <person name="Gharbi K."/>
            <person name="Hall N."/>
            <person name="Watson M."/>
            <person name="Adriaenssens E.M."/>
            <person name="Foster-Nyarko E."/>
            <person name="Jarju S."/>
            <person name="Secka A."/>
            <person name="Antonio M."/>
            <person name="Oren A."/>
            <person name="Chaudhuri R.R."/>
            <person name="La Ragione R."/>
            <person name="Hildebrand F."/>
            <person name="Pallen M.J."/>
        </authorList>
    </citation>
    <scope>NUCLEOTIDE SEQUENCE</scope>
    <source>
        <strain evidence="1">ChiGjej5B5-22894</strain>
    </source>
</reference>
<gene>
    <name evidence="1" type="ORF">K8V81_11935</name>
</gene>
<dbReference type="AlphaFoldDB" id="A0A921MY26"/>
<comment type="caution">
    <text evidence="1">The sequence shown here is derived from an EMBL/GenBank/DDBJ whole genome shotgun (WGS) entry which is preliminary data.</text>
</comment>
<evidence type="ECO:0000313" key="2">
    <source>
        <dbReference type="Proteomes" id="UP000742460"/>
    </source>
</evidence>
<accession>A0A921MY26</accession>
<organism evidence="1 2">
    <name type="scientific">Brachybacterium massiliense</name>
    <dbReference type="NCBI Taxonomy" id="1755098"/>
    <lineage>
        <taxon>Bacteria</taxon>
        <taxon>Bacillati</taxon>
        <taxon>Actinomycetota</taxon>
        <taxon>Actinomycetes</taxon>
        <taxon>Micrococcales</taxon>
        <taxon>Dermabacteraceae</taxon>
        <taxon>Brachybacterium</taxon>
    </lineage>
</organism>
<dbReference type="EMBL" id="DYUE01000278">
    <property type="protein sequence ID" value="HJG92419.1"/>
    <property type="molecule type" value="Genomic_DNA"/>
</dbReference>
<evidence type="ECO:0008006" key="3">
    <source>
        <dbReference type="Google" id="ProtNLM"/>
    </source>
</evidence>
<dbReference type="Gene3D" id="1.10.287.1060">
    <property type="entry name" value="ESAT-6-like"/>
    <property type="match status" value="1"/>
</dbReference>
<protein>
    <recommendedName>
        <fullName evidence="3">WXG100 family type VII secretion target</fullName>
    </recommendedName>
</protein>
<name>A0A921MY26_9MICO</name>
<dbReference type="Proteomes" id="UP000742460">
    <property type="component" value="Unassembled WGS sequence"/>
</dbReference>
<sequence>MNGFWGAQTDAVRAQGTACAGAAARIEDLLATCDGLIGAVTWIGPDAEAFREHWRGRVRGHLQHAIETLRADGEELHGHAEEQDGASGEGAPVAVAHPAPFPFPRPPRIDLDLPRCPVIRPEPEVFRIGFPPQLTLPRPPVCPTFPPPVEESWPLPRPDVHLL</sequence>
<evidence type="ECO:0000313" key="1">
    <source>
        <dbReference type="EMBL" id="HJG92419.1"/>
    </source>
</evidence>
<proteinExistence type="predicted"/>